<accession>A0A368UCL4</accession>
<reference evidence="1 2" key="1">
    <citation type="journal article" date="2018" name="Sci. Rep.">
        <title>Network-guided genomic and metagenomic analysis of the faecal microbiota of the critically endangered kakapo.</title>
        <authorList>
            <person name="Waite D.W."/>
            <person name="Dsouza M."/>
            <person name="Sekiguchi Y."/>
            <person name="Hugenholtz P."/>
            <person name="Taylor M.W."/>
        </authorList>
    </citation>
    <scope>NUCLEOTIDE SEQUENCE [LARGE SCALE GENOMIC DNA]</scope>
    <source>
        <strain evidence="1 2">BI02</strain>
    </source>
</reference>
<gene>
    <name evidence="1" type="ORF">CAC02_08905</name>
</gene>
<organism evidence="1 2">
    <name type="scientific">Streptococcus gallolyticus</name>
    <dbReference type="NCBI Taxonomy" id="315405"/>
    <lineage>
        <taxon>Bacteria</taxon>
        <taxon>Bacillati</taxon>
        <taxon>Bacillota</taxon>
        <taxon>Bacilli</taxon>
        <taxon>Lactobacillales</taxon>
        <taxon>Streptococcaceae</taxon>
        <taxon>Streptococcus</taxon>
    </lineage>
</organism>
<sequence length="77" mass="9035">MKTLYSKCCGEKLDYDIDVTYFEQWLGLKSSLPDKFIIENLKALFGSEYQANEVIKETFYIKSQEEILKNTKTPSLR</sequence>
<evidence type="ECO:0000313" key="2">
    <source>
        <dbReference type="Proteomes" id="UP000253215"/>
    </source>
</evidence>
<protein>
    <submittedName>
        <fullName evidence="1">Uncharacterized protein</fullName>
    </submittedName>
</protein>
<dbReference type="EMBL" id="NETH01000049">
    <property type="protein sequence ID" value="RCW16382.1"/>
    <property type="molecule type" value="Genomic_DNA"/>
</dbReference>
<proteinExistence type="predicted"/>
<comment type="caution">
    <text evidence="1">The sequence shown here is derived from an EMBL/GenBank/DDBJ whole genome shotgun (WGS) entry which is preliminary data.</text>
</comment>
<dbReference type="AlphaFoldDB" id="A0A368UCL4"/>
<dbReference type="Proteomes" id="UP000253215">
    <property type="component" value="Unassembled WGS sequence"/>
</dbReference>
<name>A0A368UCL4_9STRE</name>
<evidence type="ECO:0000313" key="1">
    <source>
        <dbReference type="EMBL" id="RCW16382.1"/>
    </source>
</evidence>